<evidence type="ECO:0000313" key="2">
    <source>
        <dbReference type="Proteomes" id="UP000019460"/>
    </source>
</evidence>
<accession>W9VIQ2</accession>
<keyword evidence="2" id="KW-1185">Reference proteome</keyword>
<reference evidence="1 2" key="1">
    <citation type="submission" date="2012-11" db="EMBL/GenBank/DDBJ databases">
        <title>Genome assembly of Thiorhodococcus sp. AK35.</title>
        <authorList>
            <person name="Nupur N."/>
            <person name="Khatri I."/>
            <person name="Subramanian S."/>
            <person name="Pinnaka A."/>
        </authorList>
    </citation>
    <scope>NUCLEOTIDE SEQUENCE [LARGE SCALE GENOMIC DNA]</scope>
    <source>
        <strain evidence="1 2">AK35</strain>
    </source>
</reference>
<dbReference type="RefSeq" id="WP_232424098.1">
    <property type="nucleotide sequence ID" value="NZ_AONC01000018.1"/>
</dbReference>
<comment type="caution">
    <text evidence="1">The sequence shown here is derived from an EMBL/GenBank/DDBJ whole genome shotgun (WGS) entry which is preliminary data.</text>
</comment>
<name>W9VIQ2_9GAMM</name>
<dbReference type="EMBL" id="AONC01000018">
    <property type="protein sequence ID" value="EXJ15932.1"/>
    <property type="molecule type" value="Genomic_DNA"/>
</dbReference>
<evidence type="ECO:0000313" key="1">
    <source>
        <dbReference type="EMBL" id="EXJ15932.1"/>
    </source>
</evidence>
<gene>
    <name evidence="1" type="ORF">D779_0796</name>
</gene>
<dbReference type="eggNOG" id="ENOG50335VQ">
    <property type="taxonomic scope" value="Bacteria"/>
</dbReference>
<proteinExistence type="predicted"/>
<sequence length="101" mass="10570">MTAAVLLLAAFTTPTMPTGAELADRLFLAAITRFGGPCQGIARTQAIGTSSNGEALVAVACKHGGRHVLRIHTDNTVSYMTPCADFESRTGLRCFPDSGSQ</sequence>
<protein>
    <submittedName>
        <fullName evidence="1">Uncharacterized protein</fullName>
    </submittedName>
</protein>
<organism evidence="1 2">
    <name type="scientific">Imhoffiella purpurea</name>
    <dbReference type="NCBI Taxonomy" id="1249627"/>
    <lineage>
        <taxon>Bacteria</taxon>
        <taxon>Pseudomonadati</taxon>
        <taxon>Pseudomonadota</taxon>
        <taxon>Gammaproteobacteria</taxon>
        <taxon>Chromatiales</taxon>
        <taxon>Chromatiaceae</taxon>
        <taxon>Imhoffiella</taxon>
    </lineage>
</organism>
<dbReference type="AlphaFoldDB" id="W9VIQ2"/>
<dbReference type="Proteomes" id="UP000019460">
    <property type="component" value="Unassembled WGS sequence"/>
</dbReference>